<accession>A0A1F8H9A2</accession>
<dbReference type="Proteomes" id="UP000177745">
    <property type="component" value="Unassembled WGS sequence"/>
</dbReference>
<gene>
    <name evidence="1" type="ORF">A3G51_00815</name>
</gene>
<protein>
    <recommendedName>
        <fullName evidence="3">Ribbon-helix-helix protein CopG domain-containing protein</fullName>
    </recommendedName>
</protein>
<name>A0A1F8H9A2_9BACT</name>
<dbReference type="EMBL" id="MGKY01000006">
    <property type="protein sequence ID" value="OGN34114.1"/>
    <property type="molecule type" value="Genomic_DNA"/>
</dbReference>
<evidence type="ECO:0000313" key="2">
    <source>
        <dbReference type="Proteomes" id="UP000177745"/>
    </source>
</evidence>
<comment type="caution">
    <text evidence="1">The sequence shown here is derived from an EMBL/GenBank/DDBJ whole genome shotgun (WGS) entry which is preliminary data.</text>
</comment>
<dbReference type="AlphaFoldDB" id="A0A1F8H9A2"/>
<sequence>MVKVFFWTEEGESQSVNLSPKINQLLDIRARSSGKRGVDILREVLELFGQITEANLIGYLDIQSAKPN</sequence>
<organism evidence="1 2">
    <name type="scientific">Candidatus Yanofskybacteria bacterium RIFCSPLOWO2_12_FULL_43_11b</name>
    <dbReference type="NCBI Taxonomy" id="1802710"/>
    <lineage>
        <taxon>Bacteria</taxon>
        <taxon>Candidatus Yanofskyibacteriota</taxon>
    </lineage>
</organism>
<evidence type="ECO:0000313" key="1">
    <source>
        <dbReference type="EMBL" id="OGN34114.1"/>
    </source>
</evidence>
<reference evidence="1 2" key="1">
    <citation type="journal article" date="2016" name="Nat. Commun.">
        <title>Thousands of microbial genomes shed light on interconnected biogeochemical processes in an aquifer system.</title>
        <authorList>
            <person name="Anantharaman K."/>
            <person name="Brown C.T."/>
            <person name="Hug L.A."/>
            <person name="Sharon I."/>
            <person name="Castelle C.J."/>
            <person name="Probst A.J."/>
            <person name="Thomas B.C."/>
            <person name="Singh A."/>
            <person name="Wilkins M.J."/>
            <person name="Karaoz U."/>
            <person name="Brodie E.L."/>
            <person name="Williams K.H."/>
            <person name="Hubbard S.S."/>
            <person name="Banfield J.F."/>
        </authorList>
    </citation>
    <scope>NUCLEOTIDE SEQUENCE [LARGE SCALE GENOMIC DNA]</scope>
</reference>
<proteinExistence type="predicted"/>
<evidence type="ECO:0008006" key="3">
    <source>
        <dbReference type="Google" id="ProtNLM"/>
    </source>
</evidence>